<reference evidence="1 2" key="1">
    <citation type="journal article" date="2021" name="Elife">
        <title>Chloroplast acquisition without the gene transfer in kleptoplastic sea slugs, Plakobranchus ocellatus.</title>
        <authorList>
            <person name="Maeda T."/>
            <person name="Takahashi S."/>
            <person name="Yoshida T."/>
            <person name="Shimamura S."/>
            <person name="Takaki Y."/>
            <person name="Nagai Y."/>
            <person name="Toyoda A."/>
            <person name="Suzuki Y."/>
            <person name="Arimoto A."/>
            <person name="Ishii H."/>
            <person name="Satoh N."/>
            <person name="Nishiyama T."/>
            <person name="Hasebe M."/>
            <person name="Maruyama T."/>
            <person name="Minagawa J."/>
            <person name="Obokata J."/>
            <person name="Shigenobu S."/>
        </authorList>
    </citation>
    <scope>NUCLEOTIDE SEQUENCE [LARGE SCALE GENOMIC DNA]</scope>
</reference>
<dbReference type="Proteomes" id="UP000735302">
    <property type="component" value="Unassembled WGS sequence"/>
</dbReference>
<proteinExistence type="predicted"/>
<accession>A0AAV4CBT3</accession>
<name>A0AAV4CBT3_9GAST</name>
<evidence type="ECO:0000313" key="1">
    <source>
        <dbReference type="EMBL" id="GFO30205.1"/>
    </source>
</evidence>
<keyword evidence="2" id="KW-1185">Reference proteome</keyword>
<protein>
    <submittedName>
        <fullName evidence="1">Uncharacterized protein</fullName>
    </submittedName>
</protein>
<sequence length="207" mass="21830">MTIQNTNIVQLASSLGALAFEKNPPPHKGCSSSYIYPAVAKKVKGIYEGLTAPELAQHCLKTLTQNANEAIHSTIWSHCPKHLFAGRRRVEIATTIAVSTFNSGSTALRELTKGSGVGNITIAHGVKRDSNQVCREAGGDGQDGYCGSTGISISLRGTQLSMGEGGVKYLLSAGIQGPPRPWWGAGQRLIGGSRGYSPLAENHSSQI</sequence>
<evidence type="ECO:0000313" key="2">
    <source>
        <dbReference type="Proteomes" id="UP000735302"/>
    </source>
</evidence>
<comment type="caution">
    <text evidence="1">The sequence shown here is derived from an EMBL/GenBank/DDBJ whole genome shotgun (WGS) entry which is preliminary data.</text>
</comment>
<dbReference type="EMBL" id="BLXT01006232">
    <property type="protein sequence ID" value="GFO30205.1"/>
    <property type="molecule type" value="Genomic_DNA"/>
</dbReference>
<organism evidence="1 2">
    <name type="scientific">Plakobranchus ocellatus</name>
    <dbReference type="NCBI Taxonomy" id="259542"/>
    <lineage>
        <taxon>Eukaryota</taxon>
        <taxon>Metazoa</taxon>
        <taxon>Spiralia</taxon>
        <taxon>Lophotrochozoa</taxon>
        <taxon>Mollusca</taxon>
        <taxon>Gastropoda</taxon>
        <taxon>Heterobranchia</taxon>
        <taxon>Euthyneura</taxon>
        <taxon>Panpulmonata</taxon>
        <taxon>Sacoglossa</taxon>
        <taxon>Placobranchoidea</taxon>
        <taxon>Plakobranchidae</taxon>
        <taxon>Plakobranchus</taxon>
    </lineage>
</organism>
<gene>
    <name evidence="1" type="ORF">PoB_005671000</name>
</gene>
<dbReference type="AlphaFoldDB" id="A0AAV4CBT3"/>